<gene>
    <name evidence="2" type="ORF">K431DRAFT_288479</name>
</gene>
<dbReference type="GO" id="GO:0005797">
    <property type="term" value="C:Golgi medial cisterna"/>
    <property type="evidence" value="ECO:0007669"/>
    <property type="project" value="TreeGrafter"/>
</dbReference>
<evidence type="ECO:0000313" key="3">
    <source>
        <dbReference type="Proteomes" id="UP000799441"/>
    </source>
</evidence>
<dbReference type="InterPro" id="IPR026705">
    <property type="entry name" value="Hid-1/Ecm30"/>
</dbReference>
<reference evidence="2" key="1">
    <citation type="journal article" date="2020" name="Stud. Mycol.">
        <title>101 Dothideomycetes genomes: a test case for predicting lifestyles and emergence of pathogens.</title>
        <authorList>
            <person name="Haridas S."/>
            <person name="Albert R."/>
            <person name="Binder M."/>
            <person name="Bloem J."/>
            <person name="Labutti K."/>
            <person name="Salamov A."/>
            <person name="Andreopoulos B."/>
            <person name="Baker S."/>
            <person name="Barry K."/>
            <person name="Bills G."/>
            <person name="Bluhm B."/>
            <person name="Cannon C."/>
            <person name="Castanera R."/>
            <person name="Culley D."/>
            <person name="Daum C."/>
            <person name="Ezra D."/>
            <person name="Gonzalez J."/>
            <person name="Henrissat B."/>
            <person name="Kuo A."/>
            <person name="Liang C."/>
            <person name="Lipzen A."/>
            <person name="Lutzoni F."/>
            <person name="Magnuson J."/>
            <person name="Mondo S."/>
            <person name="Nolan M."/>
            <person name="Ohm R."/>
            <person name="Pangilinan J."/>
            <person name="Park H.-J."/>
            <person name="Ramirez L."/>
            <person name="Alfaro M."/>
            <person name="Sun H."/>
            <person name="Tritt A."/>
            <person name="Yoshinaga Y."/>
            <person name="Zwiers L.-H."/>
            <person name="Turgeon B."/>
            <person name="Goodwin S."/>
            <person name="Spatafora J."/>
            <person name="Crous P."/>
            <person name="Grigoriev I."/>
        </authorList>
    </citation>
    <scope>NUCLEOTIDE SEQUENCE</scope>
    <source>
        <strain evidence="2">CBS 116435</strain>
    </source>
</reference>
<dbReference type="OrthoDB" id="432953at2759"/>
<feature type="region of interest" description="Disordered" evidence="1">
    <location>
        <begin position="619"/>
        <end position="747"/>
    </location>
</feature>
<dbReference type="AlphaFoldDB" id="A0A9P4UKJ0"/>
<accession>A0A9P4UKJ0</accession>
<feature type="compositionally biased region" description="Low complexity" evidence="1">
    <location>
        <begin position="710"/>
        <end position="731"/>
    </location>
</feature>
<keyword evidence="3" id="KW-1185">Reference proteome</keyword>
<proteinExistence type="predicted"/>
<evidence type="ECO:0008006" key="4">
    <source>
        <dbReference type="Google" id="ProtNLM"/>
    </source>
</evidence>
<feature type="compositionally biased region" description="Polar residues" evidence="1">
    <location>
        <begin position="662"/>
        <end position="683"/>
    </location>
</feature>
<dbReference type="PANTHER" id="PTHR21575:SF12">
    <property type="entry name" value="PROTEIN HID1"/>
    <property type="match status" value="1"/>
</dbReference>
<evidence type="ECO:0000256" key="1">
    <source>
        <dbReference type="SAM" id="MobiDB-lite"/>
    </source>
</evidence>
<dbReference type="PANTHER" id="PTHR21575">
    <property type="entry name" value="PROTEIN HID1"/>
    <property type="match status" value="1"/>
</dbReference>
<evidence type="ECO:0000313" key="2">
    <source>
        <dbReference type="EMBL" id="KAF2717509.1"/>
    </source>
</evidence>
<organism evidence="2 3">
    <name type="scientific">Polychaeton citri CBS 116435</name>
    <dbReference type="NCBI Taxonomy" id="1314669"/>
    <lineage>
        <taxon>Eukaryota</taxon>
        <taxon>Fungi</taxon>
        <taxon>Dikarya</taxon>
        <taxon>Ascomycota</taxon>
        <taxon>Pezizomycotina</taxon>
        <taxon>Dothideomycetes</taxon>
        <taxon>Dothideomycetidae</taxon>
        <taxon>Capnodiales</taxon>
        <taxon>Capnodiaceae</taxon>
        <taxon>Polychaeton</taxon>
    </lineage>
</organism>
<protein>
    <recommendedName>
        <fullName evidence="4">High-temperature-induced dauer-formation protein</fullName>
    </recommendedName>
</protein>
<dbReference type="Pfam" id="PF12722">
    <property type="entry name" value="Hid1"/>
    <property type="match status" value="2"/>
</dbReference>
<feature type="region of interest" description="Disordered" evidence="1">
    <location>
        <begin position="791"/>
        <end position="828"/>
    </location>
</feature>
<name>A0A9P4UKJ0_9PEZI</name>
<dbReference type="GO" id="GO:0000138">
    <property type="term" value="C:Golgi trans cisterna"/>
    <property type="evidence" value="ECO:0007669"/>
    <property type="project" value="TreeGrafter"/>
</dbReference>
<comment type="caution">
    <text evidence="2">The sequence shown here is derived from an EMBL/GenBank/DDBJ whole genome shotgun (WGS) entry which is preliminary data.</text>
</comment>
<feature type="compositionally biased region" description="Acidic residues" evidence="1">
    <location>
        <begin position="648"/>
        <end position="659"/>
    </location>
</feature>
<sequence>MGASESKLAFKEDIFRLAREPDIPATDQWWTRFYQLPESADDVFSLWSTNDLHALTRPSASPGQQGQQQPQLADSALHQTPKKNAETLIYSCVARLQSLQTRYCYADPQTPIAPEVLNCVRVLTRLLPYIYENEALTGWEDAFFWQSRKPSTMWDHKANQLGPAYDGLQPKKTFPSGARQDEIGPPLGELLIDLLVNYLFFPGFTIAKELDEAGKPSLQVSYKIWQSGIGCKQSNGMTKDNERNAVEVLRLLLTLSSRAMYTSPGVFAQTDIRPLTYMATQSSRQVVLSLICSLLNTVCRYNPASWRVPIDLPSIAKDPKQQLVSHSVQFLLVLITYNVHEGIEPNAFRKALGRLHRAEDFQFIQHGLNTVLTQPVSGMPSYLPGKGTVPWAPETLQLFWELLQCNKRFRNFIIDTDRAHDFVILVLYYSMDAKDEPSKQGILRMCIFILQTLSVEAGFGMRLNKQFIGQETLPSIMRIQNFHGNYTDYLITTIHTLITSTKGRLEPLYPALFAVMSNVAPHTQDLQRATSSKLMEMFALFSAPKFLLASEANHNLLTSILETMSALLEHQYQANRRFVDVVVRSQRRFLALRDFIVEGALDELDRHNKDRKDRGEFVRGMVVESPNPLNPTAASPSDVREDGLFAVGDDDDDDDDEDPGWGTTSNSRPRPMSQSSSARQSVDTEILEGAMPLQTRSMSEKARGKQPVGFSSFSRPASQSASTTSLASQAQGEPREKTGLQEASGTYRRDSYFEPTAEWLSTWLPHLPLHAILATIEFENERVALRKQGKLSKATETTGRVSGDAIDHQAPRSSADGIEDASSSTLDEKAAQAGNAPLAQTPVFHSQYVKVQSFTWSPLSIGWYGSMLWSWIYASDVVESAQNGIWIGTRIRLFNVITAKETKITLRNPRGAVDAAGNAIAERLGNLSVRTSTKEV</sequence>
<dbReference type="Proteomes" id="UP000799441">
    <property type="component" value="Unassembled WGS sequence"/>
</dbReference>
<dbReference type="GO" id="GO:0016020">
    <property type="term" value="C:membrane"/>
    <property type="evidence" value="ECO:0007669"/>
    <property type="project" value="TreeGrafter"/>
</dbReference>
<dbReference type="EMBL" id="MU003842">
    <property type="protein sequence ID" value="KAF2717509.1"/>
    <property type="molecule type" value="Genomic_DNA"/>
</dbReference>